<dbReference type="RefSeq" id="WP_173061509.1">
    <property type="nucleotide sequence ID" value="NZ_AP022853.1"/>
</dbReference>
<dbReference type="GO" id="GO:0006508">
    <property type="term" value="P:proteolysis"/>
    <property type="evidence" value="ECO:0007669"/>
    <property type="project" value="UniProtKB-KW"/>
</dbReference>
<dbReference type="CDD" id="cd06163">
    <property type="entry name" value="S2P-M50_PDZ_RseP-like"/>
    <property type="match status" value="1"/>
</dbReference>
<evidence type="ECO:0000256" key="7">
    <source>
        <dbReference type="ARBA" id="ARBA00022833"/>
    </source>
</evidence>
<feature type="transmembrane region" description="Helical" evidence="11">
    <location>
        <begin position="427"/>
        <end position="445"/>
    </location>
</feature>
<keyword evidence="5 11" id="KW-0812">Transmembrane</keyword>
<sequence length="455" mass="49480">MNLLFTLAAFALALGILIVVHELGHFWVARWCGVKVLRFSIGFGKPLAVWKSAPNGTEWVLSAFPLGGYVKMLDEREGEVAPHELPLAFNRQAVWRRILIVAAGPVANFILAIALYWVLFMHGMPGVRPMVGEAPSSSPAAAAGFKAGELMTRIGGEDVATWQDVRWLLLKKIMKKHAVEIESRGAGGEIQFHTLDTSSLGPDDLDSDFLGKLGLTLFRPKLPPVIGKLLPGGIGERAGLLAGDEIVSVNGKPAALWEDLVQMVRDNPERPLRLEVRRNGTSLGLTLTPASEMEQGKAVGKIGAGPKVDEAWIDRLMVEVRYPPLRALGEALDKTWDTSLFSLQMLGKMVVGEVPLKNISGPITIADYASQSAHMGWVPYLSFLALISISLGVLNLLPVPLLDGGHLMYYMAEIVKGSPVSERAMEIGQQVGMAFLMVLMAFAFYNDINRLLTGQ</sequence>
<evidence type="ECO:0000256" key="2">
    <source>
        <dbReference type="ARBA" id="ARBA00004141"/>
    </source>
</evidence>
<dbReference type="Proteomes" id="UP000502260">
    <property type="component" value="Chromosome"/>
</dbReference>
<name>A0A6F8VB26_9PROT</name>
<dbReference type="Gene3D" id="2.30.42.10">
    <property type="match status" value="2"/>
</dbReference>
<keyword evidence="11" id="KW-0479">Metal-binding</keyword>
<dbReference type="Pfam" id="PF02163">
    <property type="entry name" value="Peptidase_M50"/>
    <property type="match status" value="1"/>
</dbReference>
<keyword evidence="14" id="KW-1185">Reference proteome</keyword>
<evidence type="ECO:0000256" key="1">
    <source>
        <dbReference type="ARBA" id="ARBA00001947"/>
    </source>
</evidence>
<evidence type="ECO:0000256" key="11">
    <source>
        <dbReference type="RuleBase" id="RU362031"/>
    </source>
</evidence>
<protein>
    <recommendedName>
        <fullName evidence="11">Zinc metalloprotease</fullName>
        <ecNumber evidence="11">3.4.24.-</ecNumber>
    </recommendedName>
</protein>
<keyword evidence="4 13" id="KW-0645">Protease</keyword>
<dbReference type="InterPro" id="IPR041489">
    <property type="entry name" value="PDZ_6"/>
</dbReference>
<feature type="domain" description="PDZ" evidence="12">
    <location>
        <begin position="211"/>
        <end position="291"/>
    </location>
</feature>
<keyword evidence="8 11" id="KW-1133">Transmembrane helix</keyword>
<feature type="transmembrane region" description="Helical" evidence="11">
    <location>
        <begin position="380"/>
        <end position="401"/>
    </location>
</feature>
<evidence type="ECO:0000256" key="6">
    <source>
        <dbReference type="ARBA" id="ARBA00022801"/>
    </source>
</evidence>
<keyword evidence="6 11" id="KW-0378">Hydrolase</keyword>
<dbReference type="InterPro" id="IPR008915">
    <property type="entry name" value="Peptidase_M50"/>
</dbReference>
<evidence type="ECO:0000259" key="12">
    <source>
        <dbReference type="PROSITE" id="PS50106"/>
    </source>
</evidence>
<dbReference type="GO" id="GO:0016020">
    <property type="term" value="C:membrane"/>
    <property type="evidence" value="ECO:0007669"/>
    <property type="project" value="UniProtKB-SubCell"/>
</dbReference>
<comment type="subcellular location">
    <subcellularLocation>
        <location evidence="2">Membrane</location>
        <topology evidence="2">Multi-pass membrane protein</topology>
    </subcellularLocation>
</comment>
<evidence type="ECO:0000256" key="3">
    <source>
        <dbReference type="ARBA" id="ARBA00007931"/>
    </source>
</evidence>
<evidence type="ECO:0000256" key="9">
    <source>
        <dbReference type="ARBA" id="ARBA00023049"/>
    </source>
</evidence>
<dbReference type="InterPro" id="IPR004387">
    <property type="entry name" value="Pept_M50_Zn"/>
</dbReference>
<dbReference type="EC" id="3.4.24.-" evidence="11"/>
<evidence type="ECO:0000256" key="5">
    <source>
        <dbReference type="ARBA" id="ARBA00022692"/>
    </source>
</evidence>
<dbReference type="InterPro" id="IPR001478">
    <property type="entry name" value="PDZ"/>
</dbReference>
<evidence type="ECO:0000313" key="13">
    <source>
        <dbReference type="EMBL" id="BCB26206.1"/>
    </source>
</evidence>
<feature type="transmembrane region" description="Helical" evidence="11">
    <location>
        <begin position="98"/>
        <end position="120"/>
    </location>
</feature>
<dbReference type="PANTHER" id="PTHR42837">
    <property type="entry name" value="REGULATOR OF SIGMA-E PROTEASE RSEP"/>
    <property type="match status" value="1"/>
</dbReference>
<gene>
    <name evidence="13" type="ORF">SKTS_10920</name>
</gene>
<proteinExistence type="inferred from homology"/>
<dbReference type="EMBL" id="AP022853">
    <property type="protein sequence ID" value="BCB26206.1"/>
    <property type="molecule type" value="Genomic_DNA"/>
</dbReference>
<dbReference type="SUPFAM" id="SSF50156">
    <property type="entry name" value="PDZ domain-like"/>
    <property type="match status" value="2"/>
</dbReference>
<dbReference type="NCBIfam" id="TIGR00054">
    <property type="entry name" value="RIP metalloprotease RseP"/>
    <property type="match status" value="1"/>
</dbReference>
<dbReference type="KEGG" id="slac:SKTS_10920"/>
<dbReference type="Pfam" id="PF17820">
    <property type="entry name" value="PDZ_6"/>
    <property type="match status" value="1"/>
</dbReference>
<dbReference type="GO" id="GO:0004222">
    <property type="term" value="F:metalloendopeptidase activity"/>
    <property type="evidence" value="ECO:0007669"/>
    <property type="project" value="InterPro"/>
</dbReference>
<reference evidence="14" key="1">
    <citation type="submission" date="2020-03" db="EMBL/GenBank/DDBJ databases">
        <title>Complete genome sequence of sulfur-oxidizing bacterium skT11.</title>
        <authorList>
            <person name="Kanda M."/>
            <person name="Kojima H."/>
            <person name="Fukui M."/>
        </authorList>
    </citation>
    <scope>NUCLEOTIDE SEQUENCE [LARGE SCALE GENOMIC DNA]</scope>
    <source>
        <strain evidence="14">skT11</strain>
    </source>
</reference>
<dbReference type="InterPro" id="IPR036034">
    <property type="entry name" value="PDZ_sf"/>
</dbReference>
<comment type="cofactor">
    <cofactor evidence="1 11">
        <name>Zn(2+)</name>
        <dbReference type="ChEBI" id="CHEBI:29105"/>
    </cofactor>
</comment>
<dbReference type="AlphaFoldDB" id="A0A6F8VB26"/>
<evidence type="ECO:0000313" key="14">
    <source>
        <dbReference type="Proteomes" id="UP000502260"/>
    </source>
</evidence>
<dbReference type="PROSITE" id="PS50106">
    <property type="entry name" value="PDZ"/>
    <property type="match status" value="1"/>
</dbReference>
<evidence type="ECO:0000256" key="4">
    <source>
        <dbReference type="ARBA" id="ARBA00022670"/>
    </source>
</evidence>
<dbReference type="SMART" id="SM00228">
    <property type="entry name" value="PDZ"/>
    <property type="match status" value="2"/>
</dbReference>
<dbReference type="PANTHER" id="PTHR42837:SF2">
    <property type="entry name" value="MEMBRANE METALLOPROTEASE ARASP2, CHLOROPLASTIC-RELATED"/>
    <property type="match status" value="1"/>
</dbReference>
<keyword evidence="10 11" id="KW-0472">Membrane</keyword>
<dbReference type="GO" id="GO:0046872">
    <property type="term" value="F:metal ion binding"/>
    <property type="evidence" value="ECO:0007669"/>
    <property type="project" value="UniProtKB-KW"/>
</dbReference>
<evidence type="ECO:0000256" key="10">
    <source>
        <dbReference type="ARBA" id="ARBA00023136"/>
    </source>
</evidence>
<organism evidence="13 14">
    <name type="scientific">Sulfurimicrobium lacus</name>
    <dbReference type="NCBI Taxonomy" id="2715678"/>
    <lineage>
        <taxon>Bacteria</taxon>
        <taxon>Pseudomonadati</taxon>
        <taxon>Pseudomonadota</taxon>
        <taxon>Betaproteobacteria</taxon>
        <taxon>Nitrosomonadales</taxon>
        <taxon>Sulfuricellaceae</taxon>
        <taxon>Sulfurimicrobium</taxon>
    </lineage>
</organism>
<accession>A0A6F8VB26</accession>
<keyword evidence="7 11" id="KW-0862">Zinc</keyword>
<evidence type="ECO:0000256" key="8">
    <source>
        <dbReference type="ARBA" id="ARBA00022989"/>
    </source>
</evidence>
<comment type="similarity">
    <text evidence="3 11">Belongs to the peptidase M50B family.</text>
</comment>
<keyword evidence="9 11" id="KW-0482">Metalloprotease</keyword>